<dbReference type="Gene3D" id="3.90.180.10">
    <property type="entry name" value="Medium-chain alcohol dehydrogenases, catalytic domain"/>
    <property type="match status" value="1"/>
</dbReference>
<dbReference type="InterPro" id="IPR045010">
    <property type="entry name" value="MDR_fam"/>
</dbReference>
<gene>
    <name evidence="4" type="ORF">QYE76_051084</name>
</gene>
<dbReference type="InterPro" id="IPR013149">
    <property type="entry name" value="ADH-like_C"/>
</dbReference>
<sequence length="359" mass="38686">MADQLKSRRVILKEYVEGYPTEEHMELLPAADVDVGEAASAAEGSVLVKNLYLSCDPYMRPKMSRPLGQSSYTSAFVPGSAITGYGVSQVVRSSLPALAPGDLVRGITGWEDYSVIKPPFTGLLAKIRPDHGVPLSYYTGILGMPGLTAYVGFHHICSPKAGETVFVSAASGAVGQLVGQFARLAGCRVVGSAGSDEKVELLKTKFGFHDAFNYKTEDGDLAGALKRRFPEGIDVYFENVGGKMLEAVLLNMKTHGRIAVCGLISQYNLTPGEKESGAGVRNLECLVTKRIRMQGFIEPDHKHVYPEYEAWVVPHIKDGRVVYVEDVAEGLEAAPRALIGLFHGRNVGKQVVSIAATQA</sequence>
<keyword evidence="2" id="KW-0560">Oxidoreductase</keyword>
<dbReference type="InterPro" id="IPR036291">
    <property type="entry name" value="NAD(P)-bd_dom_sf"/>
</dbReference>
<keyword evidence="5" id="KW-1185">Reference proteome</keyword>
<dbReference type="Proteomes" id="UP001231189">
    <property type="component" value="Unassembled WGS sequence"/>
</dbReference>
<feature type="domain" description="Enoyl reductase (ER)" evidence="3">
    <location>
        <begin position="26"/>
        <end position="352"/>
    </location>
</feature>
<dbReference type="GO" id="GO:0016628">
    <property type="term" value="F:oxidoreductase activity, acting on the CH-CH group of donors, NAD or NADP as acceptor"/>
    <property type="evidence" value="ECO:0007669"/>
    <property type="project" value="InterPro"/>
</dbReference>
<evidence type="ECO:0000313" key="5">
    <source>
        <dbReference type="Proteomes" id="UP001231189"/>
    </source>
</evidence>
<evidence type="ECO:0000259" key="3">
    <source>
        <dbReference type="SMART" id="SM00829"/>
    </source>
</evidence>
<evidence type="ECO:0000256" key="2">
    <source>
        <dbReference type="ARBA" id="ARBA00023002"/>
    </source>
</evidence>
<proteinExistence type="predicted"/>
<organism evidence="4 5">
    <name type="scientific">Lolium multiflorum</name>
    <name type="common">Italian ryegrass</name>
    <name type="synonym">Lolium perenne subsp. multiflorum</name>
    <dbReference type="NCBI Taxonomy" id="4521"/>
    <lineage>
        <taxon>Eukaryota</taxon>
        <taxon>Viridiplantae</taxon>
        <taxon>Streptophyta</taxon>
        <taxon>Embryophyta</taxon>
        <taxon>Tracheophyta</taxon>
        <taxon>Spermatophyta</taxon>
        <taxon>Magnoliopsida</taxon>
        <taxon>Liliopsida</taxon>
        <taxon>Poales</taxon>
        <taxon>Poaceae</taxon>
        <taxon>BOP clade</taxon>
        <taxon>Pooideae</taxon>
        <taxon>Poodae</taxon>
        <taxon>Poeae</taxon>
        <taxon>Poeae Chloroplast Group 2 (Poeae type)</taxon>
        <taxon>Loliodinae</taxon>
        <taxon>Loliinae</taxon>
        <taxon>Lolium</taxon>
    </lineage>
</organism>
<dbReference type="PANTHER" id="PTHR43205:SF71">
    <property type="entry name" value="2-ALKENAL REDUCTASE (NADP(+)-DEPENDENT)-LIKE"/>
    <property type="match status" value="1"/>
</dbReference>
<protein>
    <recommendedName>
        <fullName evidence="3">Enoyl reductase (ER) domain-containing protein</fullName>
    </recommendedName>
</protein>
<evidence type="ECO:0000313" key="4">
    <source>
        <dbReference type="EMBL" id="KAK1662925.1"/>
    </source>
</evidence>
<dbReference type="SUPFAM" id="SSF51735">
    <property type="entry name" value="NAD(P)-binding Rossmann-fold domains"/>
    <property type="match status" value="1"/>
</dbReference>
<dbReference type="InterPro" id="IPR041694">
    <property type="entry name" value="ADH_N_2"/>
</dbReference>
<dbReference type="AlphaFoldDB" id="A0AAD8SSQ6"/>
<dbReference type="InterPro" id="IPR020843">
    <property type="entry name" value="ER"/>
</dbReference>
<dbReference type="FunFam" id="3.40.50.720:FF:000121">
    <property type="entry name" value="Prostaglandin reductase 2"/>
    <property type="match status" value="1"/>
</dbReference>
<comment type="caution">
    <text evidence="4">The sequence shown here is derived from an EMBL/GenBank/DDBJ whole genome shotgun (WGS) entry which is preliminary data.</text>
</comment>
<accession>A0AAD8SSQ6</accession>
<dbReference type="EMBL" id="JAUUTY010000003">
    <property type="protein sequence ID" value="KAK1662925.1"/>
    <property type="molecule type" value="Genomic_DNA"/>
</dbReference>
<dbReference type="SMART" id="SM00829">
    <property type="entry name" value="PKS_ER"/>
    <property type="match status" value="1"/>
</dbReference>
<dbReference type="InterPro" id="IPR011032">
    <property type="entry name" value="GroES-like_sf"/>
</dbReference>
<dbReference type="Gene3D" id="3.40.50.720">
    <property type="entry name" value="NAD(P)-binding Rossmann-like Domain"/>
    <property type="match status" value="1"/>
</dbReference>
<dbReference type="PANTHER" id="PTHR43205">
    <property type="entry name" value="PROSTAGLANDIN REDUCTASE"/>
    <property type="match status" value="1"/>
</dbReference>
<reference evidence="4" key="1">
    <citation type="submission" date="2023-07" db="EMBL/GenBank/DDBJ databases">
        <title>A chromosome-level genome assembly of Lolium multiflorum.</title>
        <authorList>
            <person name="Chen Y."/>
            <person name="Copetti D."/>
            <person name="Kolliker R."/>
            <person name="Studer B."/>
        </authorList>
    </citation>
    <scope>NUCLEOTIDE SEQUENCE</scope>
    <source>
        <strain evidence="4">02402/16</strain>
        <tissue evidence="4">Leaf</tissue>
    </source>
</reference>
<dbReference type="Pfam" id="PF16884">
    <property type="entry name" value="ADH_N_2"/>
    <property type="match status" value="1"/>
</dbReference>
<dbReference type="SUPFAM" id="SSF50129">
    <property type="entry name" value="GroES-like"/>
    <property type="match status" value="1"/>
</dbReference>
<evidence type="ECO:0000256" key="1">
    <source>
        <dbReference type="ARBA" id="ARBA00011738"/>
    </source>
</evidence>
<dbReference type="Pfam" id="PF00107">
    <property type="entry name" value="ADH_zinc_N"/>
    <property type="match status" value="1"/>
</dbReference>
<comment type="subunit">
    <text evidence="1">Homodimer.</text>
</comment>
<name>A0AAD8SSQ6_LOLMU</name>